<keyword evidence="4 6" id="KW-0862">Zinc</keyword>
<sequence>MSIDMFERDWEAFITKYGLTENKWLSDVSSKKRISFEVVYNSTKEEIYCKCLLFQSRGIVCRHSLMVLGYERVDKISPIYILGRWSKNEIVNRSHTSIKSSYDAPVLDERTKRYNGIISRSYTSAEEASGFEVWTAKYHLALDKLDDEMKEFKAKLKENPTIIHEDGSLNEINDLQSPLHVRSRGRPKKRLGSNTEKKIASASKKKEKKSRL</sequence>
<evidence type="ECO:0000313" key="9">
    <source>
        <dbReference type="EMBL" id="MED6130700.1"/>
    </source>
</evidence>
<dbReference type="EMBL" id="JASCZI010060421">
    <property type="protein sequence ID" value="MED6130700.1"/>
    <property type="molecule type" value="Genomic_DNA"/>
</dbReference>
<comment type="similarity">
    <text evidence="1 6">Belongs to the FHY3/FAR1 family.</text>
</comment>
<feature type="region of interest" description="Disordered" evidence="7">
    <location>
        <begin position="174"/>
        <end position="212"/>
    </location>
</feature>
<dbReference type="InterPro" id="IPR031052">
    <property type="entry name" value="FHY3/FAR1"/>
</dbReference>
<evidence type="ECO:0000256" key="6">
    <source>
        <dbReference type="RuleBase" id="RU367018"/>
    </source>
</evidence>
<organism evidence="9 10">
    <name type="scientific">Stylosanthes scabra</name>
    <dbReference type="NCBI Taxonomy" id="79078"/>
    <lineage>
        <taxon>Eukaryota</taxon>
        <taxon>Viridiplantae</taxon>
        <taxon>Streptophyta</taxon>
        <taxon>Embryophyta</taxon>
        <taxon>Tracheophyta</taxon>
        <taxon>Spermatophyta</taxon>
        <taxon>Magnoliopsida</taxon>
        <taxon>eudicotyledons</taxon>
        <taxon>Gunneridae</taxon>
        <taxon>Pentapetalae</taxon>
        <taxon>rosids</taxon>
        <taxon>fabids</taxon>
        <taxon>Fabales</taxon>
        <taxon>Fabaceae</taxon>
        <taxon>Papilionoideae</taxon>
        <taxon>50 kb inversion clade</taxon>
        <taxon>dalbergioids sensu lato</taxon>
        <taxon>Dalbergieae</taxon>
        <taxon>Pterocarpus clade</taxon>
        <taxon>Stylosanthes</taxon>
    </lineage>
</organism>
<dbReference type="PANTHER" id="PTHR31669">
    <property type="entry name" value="PROTEIN FAR1-RELATED SEQUENCE 10-RELATED"/>
    <property type="match status" value="1"/>
</dbReference>
<keyword evidence="6" id="KW-0539">Nucleus</keyword>
<evidence type="ECO:0000256" key="5">
    <source>
        <dbReference type="PROSITE-ProRule" id="PRU00325"/>
    </source>
</evidence>
<evidence type="ECO:0000256" key="1">
    <source>
        <dbReference type="ARBA" id="ARBA00005889"/>
    </source>
</evidence>
<dbReference type="PROSITE" id="PS50966">
    <property type="entry name" value="ZF_SWIM"/>
    <property type="match status" value="1"/>
</dbReference>
<name>A0ABU6S3U9_9FABA</name>
<feature type="compositionally biased region" description="Basic residues" evidence="7">
    <location>
        <begin position="203"/>
        <end position="212"/>
    </location>
</feature>
<accession>A0ABU6S3U9</accession>
<evidence type="ECO:0000256" key="3">
    <source>
        <dbReference type="ARBA" id="ARBA00022771"/>
    </source>
</evidence>
<keyword evidence="3 5" id="KW-0863">Zinc-finger</keyword>
<dbReference type="Pfam" id="PF04434">
    <property type="entry name" value="SWIM"/>
    <property type="match status" value="1"/>
</dbReference>
<dbReference type="InterPro" id="IPR006564">
    <property type="entry name" value="Znf_PMZ"/>
</dbReference>
<dbReference type="PANTHER" id="PTHR31669:SF297">
    <property type="entry name" value="PROTEIN FAR1-RELATED SEQUENCE"/>
    <property type="match status" value="1"/>
</dbReference>
<comment type="subcellular location">
    <subcellularLocation>
        <location evidence="6">Nucleus</location>
    </subcellularLocation>
</comment>
<evidence type="ECO:0000256" key="7">
    <source>
        <dbReference type="SAM" id="MobiDB-lite"/>
    </source>
</evidence>
<evidence type="ECO:0000256" key="4">
    <source>
        <dbReference type="ARBA" id="ARBA00022833"/>
    </source>
</evidence>
<keyword evidence="2 6" id="KW-0479">Metal-binding</keyword>
<dbReference type="SMART" id="SM00575">
    <property type="entry name" value="ZnF_PMZ"/>
    <property type="match status" value="1"/>
</dbReference>
<feature type="domain" description="SWIM-type" evidence="8">
    <location>
        <begin position="36"/>
        <end position="72"/>
    </location>
</feature>
<feature type="compositionally biased region" description="Basic residues" evidence="7">
    <location>
        <begin position="181"/>
        <end position="191"/>
    </location>
</feature>
<evidence type="ECO:0000259" key="8">
    <source>
        <dbReference type="PROSITE" id="PS50966"/>
    </source>
</evidence>
<proteinExistence type="inferred from homology"/>
<keyword evidence="10" id="KW-1185">Reference proteome</keyword>
<comment type="function">
    <text evidence="6">Putative transcription activator involved in regulating light control of development.</text>
</comment>
<evidence type="ECO:0000313" key="10">
    <source>
        <dbReference type="Proteomes" id="UP001341840"/>
    </source>
</evidence>
<gene>
    <name evidence="9" type="ORF">PIB30_003278</name>
</gene>
<dbReference type="Proteomes" id="UP001341840">
    <property type="component" value="Unassembled WGS sequence"/>
</dbReference>
<protein>
    <recommendedName>
        <fullName evidence="6">Protein FAR1-RELATED SEQUENCE</fullName>
    </recommendedName>
</protein>
<reference evidence="9 10" key="1">
    <citation type="journal article" date="2023" name="Plants (Basel)">
        <title>Bridging the Gap: Combining Genomics and Transcriptomics Approaches to Understand Stylosanthes scabra, an Orphan Legume from the Brazilian Caatinga.</title>
        <authorList>
            <person name="Ferreira-Neto J.R.C."/>
            <person name="da Silva M.D."/>
            <person name="Binneck E."/>
            <person name="de Melo N.F."/>
            <person name="da Silva R.H."/>
            <person name="de Melo A.L.T.M."/>
            <person name="Pandolfi V."/>
            <person name="Bustamante F.O."/>
            <person name="Brasileiro-Vidal A.C."/>
            <person name="Benko-Iseppon A.M."/>
        </authorList>
    </citation>
    <scope>NUCLEOTIDE SEQUENCE [LARGE SCALE GENOMIC DNA]</scope>
    <source>
        <tissue evidence="9">Leaves</tissue>
    </source>
</reference>
<comment type="caution">
    <text evidence="9">The sequence shown here is derived from an EMBL/GenBank/DDBJ whole genome shotgun (WGS) entry which is preliminary data.</text>
</comment>
<dbReference type="InterPro" id="IPR007527">
    <property type="entry name" value="Znf_SWIM"/>
</dbReference>
<evidence type="ECO:0000256" key="2">
    <source>
        <dbReference type="ARBA" id="ARBA00022723"/>
    </source>
</evidence>